<reference evidence="3 4" key="1">
    <citation type="journal article" date="2019" name="Int. J. Syst. Evol. Microbiol.">
        <title>The Global Catalogue of Microorganisms (GCM) 10K type strain sequencing project: providing services to taxonomists for standard genome sequencing and annotation.</title>
        <authorList>
            <consortium name="The Broad Institute Genomics Platform"/>
            <consortium name="The Broad Institute Genome Sequencing Center for Infectious Disease"/>
            <person name="Wu L."/>
            <person name="Ma J."/>
        </authorList>
    </citation>
    <scope>NUCLEOTIDE SEQUENCE [LARGE SCALE GENOMIC DNA]</scope>
    <source>
        <strain evidence="3 4">JCM 14306</strain>
    </source>
</reference>
<evidence type="ECO:0000313" key="4">
    <source>
        <dbReference type="Proteomes" id="UP001501319"/>
    </source>
</evidence>
<feature type="domain" description="YCII-related" evidence="2">
    <location>
        <begin position="7"/>
        <end position="115"/>
    </location>
</feature>
<dbReference type="Gene3D" id="3.30.70.1060">
    <property type="entry name" value="Dimeric alpha+beta barrel"/>
    <property type="match status" value="1"/>
</dbReference>
<evidence type="ECO:0000313" key="3">
    <source>
        <dbReference type="EMBL" id="GAA1641310.1"/>
    </source>
</evidence>
<sequence>MVYRRFMRYMLLHKTNDKLEAGLPPDPDILARADAVLEEMRQAGVLLTAEGLMPSARGARIAFPNGAPRVIDGPFTETKELVAGVSIIRVTSKDEAVRWALRFAEADPGTEIDIFEIAD</sequence>
<dbReference type="PANTHER" id="PTHR35174">
    <property type="entry name" value="BLL7171 PROTEIN-RELATED"/>
    <property type="match status" value="1"/>
</dbReference>
<proteinExistence type="inferred from homology"/>
<gene>
    <name evidence="3" type="ORF">GCM10009744_34090</name>
</gene>
<evidence type="ECO:0000259" key="2">
    <source>
        <dbReference type="Pfam" id="PF03795"/>
    </source>
</evidence>
<protein>
    <submittedName>
        <fullName evidence="3">YciI family protein</fullName>
    </submittedName>
</protein>
<dbReference type="Proteomes" id="UP001501319">
    <property type="component" value="Unassembled WGS sequence"/>
</dbReference>
<organism evidence="3 4">
    <name type="scientific">Kribbella alba</name>
    <dbReference type="NCBI Taxonomy" id="190197"/>
    <lineage>
        <taxon>Bacteria</taxon>
        <taxon>Bacillati</taxon>
        <taxon>Actinomycetota</taxon>
        <taxon>Actinomycetes</taxon>
        <taxon>Propionibacteriales</taxon>
        <taxon>Kribbellaceae</taxon>
        <taxon>Kribbella</taxon>
    </lineage>
</organism>
<dbReference type="Pfam" id="PF03795">
    <property type="entry name" value="YCII"/>
    <property type="match status" value="1"/>
</dbReference>
<keyword evidence="4" id="KW-1185">Reference proteome</keyword>
<comment type="caution">
    <text evidence="3">The sequence shown here is derived from an EMBL/GenBank/DDBJ whole genome shotgun (WGS) entry which is preliminary data.</text>
</comment>
<dbReference type="InterPro" id="IPR005545">
    <property type="entry name" value="YCII"/>
</dbReference>
<name>A0ABN2FCZ8_9ACTN</name>
<evidence type="ECO:0000256" key="1">
    <source>
        <dbReference type="ARBA" id="ARBA00007689"/>
    </source>
</evidence>
<comment type="similarity">
    <text evidence="1">Belongs to the YciI family.</text>
</comment>
<dbReference type="EMBL" id="BAAANE010000005">
    <property type="protein sequence ID" value="GAA1641310.1"/>
    <property type="molecule type" value="Genomic_DNA"/>
</dbReference>
<dbReference type="SUPFAM" id="SSF54909">
    <property type="entry name" value="Dimeric alpha+beta barrel"/>
    <property type="match status" value="1"/>
</dbReference>
<dbReference type="InterPro" id="IPR011008">
    <property type="entry name" value="Dimeric_a/b-barrel"/>
</dbReference>
<accession>A0ABN2FCZ8</accession>